<dbReference type="Gene3D" id="3.10.20.30">
    <property type="match status" value="1"/>
</dbReference>
<evidence type="ECO:0000259" key="1">
    <source>
        <dbReference type="PROSITE" id="PS51085"/>
    </source>
</evidence>
<gene>
    <name evidence="3" type="ORF">MM239_09750</name>
</gene>
<feature type="domain" description="FAD-binding FR-type" evidence="2">
    <location>
        <begin position="96"/>
        <end position="194"/>
    </location>
</feature>
<evidence type="ECO:0000259" key="2">
    <source>
        <dbReference type="PROSITE" id="PS51384"/>
    </source>
</evidence>
<proteinExistence type="predicted"/>
<evidence type="ECO:0000313" key="4">
    <source>
        <dbReference type="Proteomes" id="UP001165489"/>
    </source>
</evidence>
<dbReference type="PROSITE" id="PS51384">
    <property type="entry name" value="FAD_FR"/>
    <property type="match status" value="1"/>
</dbReference>
<comment type="caution">
    <text evidence="3">The sequence shown here is derived from an EMBL/GenBank/DDBJ whole genome shotgun (WGS) entry which is preliminary data.</text>
</comment>
<dbReference type="PANTHER" id="PTHR47354:SF5">
    <property type="entry name" value="PROTEIN RFBI"/>
    <property type="match status" value="1"/>
</dbReference>
<dbReference type="SUPFAM" id="SSF54292">
    <property type="entry name" value="2Fe-2S ferredoxin-like"/>
    <property type="match status" value="1"/>
</dbReference>
<dbReference type="SUPFAM" id="SSF52343">
    <property type="entry name" value="Ferredoxin reductase-like, C-terminal NADP-linked domain"/>
    <property type="match status" value="1"/>
</dbReference>
<dbReference type="Proteomes" id="UP001165489">
    <property type="component" value="Unassembled WGS sequence"/>
</dbReference>
<dbReference type="InterPro" id="IPR036010">
    <property type="entry name" value="2Fe-2S_ferredoxin-like_sf"/>
</dbReference>
<name>A0ABS9UZT0_9BACT</name>
<dbReference type="PRINTS" id="PR00410">
    <property type="entry name" value="PHEHYDRXLASE"/>
</dbReference>
<dbReference type="InterPro" id="IPR039261">
    <property type="entry name" value="FNR_nucleotide-bd"/>
</dbReference>
<dbReference type="Pfam" id="PF00175">
    <property type="entry name" value="NAD_binding_1"/>
    <property type="match status" value="1"/>
</dbReference>
<dbReference type="RefSeq" id="WP_241347996.1">
    <property type="nucleotide sequence ID" value="NZ_JAKZGP010000021.1"/>
</dbReference>
<dbReference type="PROSITE" id="PS00197">
    <property type="entry name" value="2FE2S_FER_1"/>
    <property type="match status" value="1"/>
</dbReference>
<dbReference type="PROSITE" id="PS51085">
    <property type="entry name" value="2FE2S_FER_2"/>
    <property type="match status" value="1"/>
</dbReference>
<dbReference type="InterPro" id="IPR008333">
    <property type="entry name" value="Cbr1-like_FAD-bd_dom"/>
</dbReference>
<organism evidence="3 4">
    <name type="scientific">Belliella filtrata</name>
    <dbReference type="NCBI Taxonomy" id="2923435"/>
    <lineage>
        <taxon>Bacteria</taxon>
        <taxon>Pseudomonadati</taxon>
        <taxon>Bacteroidota</taxon>
        <taxon>Cytophagia</taxon>
        <taxon>Cytophagales</taxon>
        <taxon>Cyclobacteriaceae</taxon>
        <taxon>Belliella</taxon>
    </lineage>
</organism>
<dbReference type="InterPro" id="IPR017938">
    <property type="entry name" value="Riboflavin_synthase-like_b-brl"/>
</dbReference>
<dbReference type="InterPro" id="IPR050415">
    <property type="entry name" value="MRET"/>
</dbReference>
<dbReference type="Gene3D" id="3.40.50.80">
    <property type="entry name" value="Nucleotide-binding domain of ferredoxin-NADP reductase (FNR) module"/>
    <property type="match status" value="1"/>
</dbReference>
<dbReference type="InterPro" id="IPR001433">
    <property type="entry name" value="OxRdtase_FAD/NAD-bd"/>
</dbReference>
<dbReference type="InterPro" id="IPR001709">
    <property type="entry name" value="Flavoprot_Pyr_Nucl_cyt_Rdtase"/>
</dbReference>
<dbReference type="InterPro" id="IPR012675">
    <property type="entry name" value="Beta-grasp_dom_sf"/>
</dbReference>
<evidence type="ECO:0000313" key="3">
    <source>
        <dbReference type="EMBL" id="MCH7409677.1"/>
    </source>
</evidence>
<dbReference type="InterPro" id="IPR017927">
    <property type="entry name" value="FAD-bd_FR_type"/>
</dbReference>
<dbReference type="Pfam" id="PF00111">
    <property type="entry name" value="Fer2"/>
    <property type="match status" value="1"/>
</dbReference>
<reference evidence="3" key="1">
    <citation type="submission" date="2022-03" db="EMBL/GenBank/DDBJ databases">
        <title>De novo assembled genomes of Belliella spp. (Cyclobacteriaceae) strains.</title>
        <authorList>
            <person name="Szabo A."/>
            <person name="Korponai K."/>
            <person name="Felfoldi T."/>
        </authorList>
    </citation>
    <scope>NUCLEOTIDE SEQUENCE</scope>
    <source>
        <strain evidence="3">DSM 111904</strain>
    </source>
</reference>
<dbReference type="SUPFAM" id="SSF63380">
    <property type="entry name" value="Riboflavin synthase domain-like"/>
    <property type="match status" value="1"/>
</dbReference>
<protein>
    <submittedName>
        <fullName evidence="3">FAD-binding oxidoreductase</fullName>
    </submittedName>
</protein>
<dbReference type="PANTHER" id="PTHR47354">
    <property type="entry name" value="NADH OXIDOREDUCTASE HCR"/>
    <property type="match status" value="1"/>
</dbReference>
<dbReference type="Pfam" id="PF00970">
    <property type="entry name" value="FAD_binding_6"/>
    <property type="match status" value="1"/>
</dbReference>
<feature type="domain" description="2Fe-2S ferredoxin-type" evidence="1">
    <location>
        <begin position="1"/>
        <end position="89"/>
    </location>
</feature>
<dbReference type="InterPro" id="IPR006058">
    <property type="entry name" value="2Fe2S_fd_BS"/>
</dbReference>
<accession>A0ABS9UZT0</accession>
<dbReference type="PRINTS" id="PR00371">
    <property type="entry name" value="FPNCR"/>
</dbReference>
<dbReference type="InterPro" id="IPR001041">
    <property type="entry name" value="2Fe-2S_ferredoxin-type"/>
</dbReference>
<dbReference type="EMBL" id="JAKZGP010000021">
    <property type="protein sequence ID" value="MCH7409677.1"/>
    <property type="molecule type" value="Genomic_DNA"/>
</dbReference>
<sequence length="321" mass="36784">MFKIFLNNKVFECEKDETIVNAALKNGIFLNHSCLTGRCSSCKFKVIEGETEICENELALSSLERDNNYILTCVRKPVSDIWLDAEDLSAYGLVKSRTFPVKIDSFQNLSESIVMVTLRLPPNQKFNFLEGQYIDVIRGGIKRSYSIANASNAGKIELLIKNYEGGQMSNYWFNEMKINDLLRIEGPKGTFFLRDHEKGQNLVFLATGTGIAPIKSILESEKFREKADDFENIYVFWGMRFSSEIFWSPTNKKIFFIPVLSREGKIKKYVQDILLDQQIALENSMFYACGSEEMINQTRNKLILNGLNENSFFSDSFVQSN</sequence>
<keyword evidence="4" id="KW-1185">Reference proteome</keyword>
<dbReference type="Gene3D" id="2.40.30.10">
    <property type="entry name" value="Translation factors"/>
    <property type="match status" value="1"/>
</dbReference>
<dbReference type="CDD" id="cd00207">
    <property type="entry name" value="fer2"/>
    <property type="match status" value="1"/>
</dbReference>